<evidence type="ECO:0000313" key="6">
    <source>
        <dbReference type="Proteomes" id="UP001231915"/>
    </source>
</evidence>
<dbReference type="InterPro" id="IPR018060">
    <property type="entry name" value="HTH_AraC"/>
</dbReference>
<proteinExistence type="predicted"/>
<evidence type="ECO:0000259" key="4">
    <source>
        <dbReference type="PROSITE" id="PS01124"/>
    </source>
</evidence>
<keyword evidence="3" id="KW-0804">Transcription</keyword>
<gene>
    <name evidence="5" type="ORF">QNM18_14130</name>
</gene>
<evidence type="ECO:0000256" key="1">
    <source>
        <dbReference type="ARBA" id="ARBA00023015"/>
    </source>
</evidence>
<protein>
    <submittedName>
        <fullName evidence="5">Helix-turn-helix domain-containing protein</fullName>
    </submittedName>
</protein>
<sequence length="284" mass="32444">MIQWLQFPKCSVVSTFVECYWLIEKRKRAQSFEFPMLNPDPCGHLIMSPEDQSYSYNFGGNIECGFGDHILFPHLQTLQLDHSSPFIHLGIKFKVGAFYAIKIPGFGHPTLDQVAAVDLQALLAMSKLEVVDLLSLARKDSALCRDNLDSVLVRWLTQFHHDKYGELTSRVLKVIDIEPIARLGELLHCSQRTLERAFSKTTGFTLKQCQSMNRLEAMLEYLYSRSKEEIDWAEVACRFGFSDQPHLIRYLKSQLGLTPAKYAIDRGLTIDAYGDISNYVHEST</sequence>
<keyword evidence="1" id="KW-0805">Transcription regulation</keyword>
<dbReference type="SMART" id="SM00342">
    <property type="entry name" value="HTH_ARAC"/>
    <property type="match status" value="1"/>
</dbReference>
<keyword evidence="6" id="KW-1185">Reference proteome</keyword>
<organism evidence="5 6">
    <name type="scientific">Pseudoalteromonas obscura</name>
    <dbReference type="NCBI Taxonomy" id="3048491"/>
    <lineage>
        <taxon>Bacteria</taxon>
        <taxon>Pseudomonadati</taxon>
        <taxon>Pseudomonadota</taxon>
        <taxon>Gammaproteobacteria</taxon>
        <taxon>Alteromonadales</taxon>
        <taxon>Pseudoalteromonadaceae</taxon>
        <taxon>Pseudoalteromonas</taxon>
    </lineage>
</organism>
<comment type="caution">
    <text evidence="5">The sequence shown here is derived from an EMBL/GenBank/DDBJ whole genome shotgun (WGS) entry which is preliminary data.</text>
</comment>
<dbReference type="PANTHER" id="PTHR46796:SF13">
    <property type="entry name" value="HTH-TYPE TRANSCRIPTIONAL ACTIVATOR RHAS"/>
    <property type="match status" value="1"/>
</dbReference>
<dbReference type="RefSeq" id="WP_284137605.1">
    <property type="nucleotide sequence ID" value="NZ_JASJUT010000005.1"/>
</dbReference>
<dbReference type="InterPro" id="IPR050204">
    <property type="entry name" value="AraC_XylS_family_regulators"/>
</dbReference>
<feature type="domain" description="HTH araC/xylS-type" evidence="4">
    <location>
        <begin position="180"/>
        <end position="265"/>
    </location>
</feature>
<dbReference type="Proteomes" id="UP001231915">
    <property type="component" value="Unassembled WGS sequence"/>
</dbReference>
<dbReference type="Pfam" id="PF12833">
    <property type="entry name" value="HTH_18"/>
    <property type="match status" value="1"/>
</dbReference>
<reference evidence="5 6" key="1">
    <citation type="submission" date="2023-05" db="EMBL/GenBank/DDBJ databases">
        <title>Pseudoalteromonas ardens sp. nov., Pseudoalteromonas obscura sp. nov., and Pseudoalteromonas umbrosa sp. nov., isolated from the coral Montipora capitata.</title>
        <authorList>
            <person name="Thomas E.M."/>
            <person name="Smith E.M."/>
            <person name="Papke E."/>
            <person name="Shlafstein M.D."/>
            <person name="Oline D.K."/>
            <person name="Videau P."/>
            <person name="Saw J.H."/>
            <person name="Strangman W.K."/>
            <person name="Ushijima B."/>
        </authorList>
    </citation>
    <scope>NUCLEOTIDE SEQUENCE [LARGE SCALE GENOMIC DNA]</scope>
    <source>
        <strain evidence="5 6">P94</strain>
    </source>
</reference>
<dbReference type="PROSITE" id="PS01124">
    <property type="entry name" value="HTH_ARAC_FAMILY_2"/>
    <property type="match status" value="1"/>
</dbReference>
<dbReference type="PANTHER" id="PTHR46796">
    <property type="entry name" value="HTH-TYPE TRANSCRIPTIONAL ACTIVATOR RHAS-RELATED"/>
    <property type="match status" value="1"/>
</dbReference>
<name>A0ABT7EMD6_9GAMM</name>
<evidence type="ECO:0000256" key="2">
    <source>
        <dbReference type="ARBA" id="ARBA00023125"/>
    </source>
</evidence>
<evidence type="ECO:0000313" key="5">
    <source>
        <dbReference type="EMBL" id="MDK2596196.1"/>
    </source>
</evidence>
<dbReference type="InterPro" id="IPR009057">
    <property type="entry name" value="Homeodomain-like_sf"/>
</dbReference>
<keyword evidence="2" id="KW-0238">DNA-binding</keyword>
<dbReference type="InterPro" id="IPR046532">
    <property type="entry name" value="DUF6597"/>
</dbReference>
<evidence type="ECO:0000256" key="3">
    <source>
        <dbReference type="ARBA" id="ARBA00023163"/>
    </source>
</evidence>
<dbReference type="Pfam" id="PF20240">
    <property type="entry name" value="DUF6597"/>
    <property type="match status" value="1"/>
</dbReference>
<accession>A0ABT7EMD6</accession>
<dbReference type="EMBL" id="JASJUT010000005">
    <property type="protein sequence ID" value="MDK2596196.1"/>
    <property type="molecule type" value="Genomic_DNA"/>
</dbReference>
<dbReference type="SUPFAM" id="SSF46689">
    <property type="entry name" value="Homeodomain-like"/>
    <property type="match status" value="1"/>
</dbReference>
<dbReference type="Gene3D" id="1.10.10.60">
    <property type="entry name" value="Homeodomain-like"/>
    <property type="match status" value="1"/>
</dbReference>